<keyword evidence="11" id="KW-0594">Phospholipid biosynthesis</keyword>
<sequence length="326" mass="36226">MQKTTHKTNSSAEKQNVKAILIANPTSGSYTTHAHQIDRIISTLRQRGWQAELKLTEASGDARRLSREAVEQHLDVVIAIGGDGTIHEVIQELAGSDTALGVLPSGTVNVWAREVGIPLDLNGASEVLLNGQTRRIDLGKLDDRYFLLMVGIGVDGEVTHAVEKKPVKRFGVIGYLLVAAWWGARYPAFRASLRLNNQIIKVHALQVIIGNTQLYGGAMKYTWKAKCDDGLLDICVVRRQSILRRLPVLLDFLLRRRQRRQWVRYEVSDTINLTTTEPVAIQVDGEPVGHTSTSEEQPTRLTVVPQSLKVIVPQILPEDLFSQPPL</sequence>
<evidence type="ECO:0000259" key="13">
    <source>
        <dbReference type="PROSITE" id="PS50146"/>
    </source>
</evidence>
<dbReference type="Pfam" id="PF00781">
    <property type="entry name" value="DAGK_cat"/>
    <property type="match status" value="1"/>
</dbReference>
<keyword evidence="7 14" id="KW-0418">Kinase</keyword>
<keyword evidence="5" id="KW-0479">Metal-binding</keyword>
<dbReference type="Proteomes" id="UP000287171">
    <property type="component" value="Unassembled WGS sequence"/>
</dbReference>
<evidence type="ECO:0000256" key="7">
    <source>
        <dbReference type="ARBA" id="ARBA00022777"/>
    </source>
</evidence>
<keyword evidence="12" id="KW-1208">Phospholipid metabolism</keyword>
<evidence type="ECO:0000256" key="10">
    <source>
        <dbReference type="ARBA" id="ARBA00023098"/>
    </source>
</evidence>
<evidence type="ECO:0000256" key="5">
    <source>
        <dbReference type="ARBA" id="ARBA00022723"/>
    </source>
</evidence>
<evidence type="ECO:0000256" key="4">
    <source>
        <dbReference type="ARBA" id="ARBA00022679"/>
    </source>
</evidence>
<dbReference type="SUPFAM" id="SSF111331">
    <property type="entry name" value="NAD kinase/diacylglycerol kinase-like"/>
    <property type="match status" value="1"/>
</dbReference>
<comment type="cofactor">
    <cofactor evidence="1">
        <name>Mg(2+)</name>
        <dbReference type="ChEBI" id="CHEBI:18420"/>
    </cofactor>
</comment>
<keyword evidence="6" id="KW-0547">Nucleotide-binding</keyword>
<dbReference type="GO" id="GO:0005524">
    <property type="term" value="F:ATP binding"/>
    <property type="evidence" value="ECO:0007669"/>
    <property type="project" value="UniProtKB-KW"/>
</dbReference>
<dbReference type="InterPro" id="IPR001206">
    <property type="entry name" value="Diacylglycerol_kinase_cat_dom"/>
</dbReference>
<dbReference type="InterPro" id="IPR016064">
    <property type="entry name" value="NAD/diacylglycerol_kinase_sf"/>
</dbReference>
<keyword evidence="4" id="KW-0808">Transferase</keyword>
<keyword evidence="8" id="KW-0067">ATP-binding</keyword>
<dbReference type="NCBIfam" id="TIGR00147">
    <property type="entry name" value="YegS/Rv2252/BmrU family lipid kinase"/>
    <property type="match status" value="1"/>
</dbReference>
<dbReference type="Pfam" id="PF19279">
    <property type="entry name" value="YegS_C"/>
    <property type="match status" value="1"/>
</dbReference>
<protein>
    <submittedName>
        <fullName evidence="14">Diacylglycerol kinase</fullName>
    </submittedName>
</protein>
<accession>A0A402B340</accession>
<dbReference type="GO" id="GO:0004143">
    <property type="term" value="F:ATP-dependent diacylglycerol kinase activity"/>
    <property type="evidence" value="ECO:0007669"/>
    <property type="project" value="TreeGrafter"/>
</dbReference>
<organism evidence="14 15">
    <name type="scientific">Dictyobacter alpinus</name>
    <dbReference type="NCBI Taxonomy" id="2014873"/>
    <lineage>
        <taxon>Bacteria</taxon>
        <taxon>Bacillati</taxon>
        <taxon>Chloroflexota</taxon>
        <taxon>Ktedonobacteria</taxon>
        <taxon>Ktedonobacterales</taxon>
        <taxon>Dictyobacteraceae</taxon>
        <taxon>Dictyobacter</taxon>
    </lineage>
</organism>
<keyword evidence="9" id="KW-0460">Magnesium</keyword>
<dbReference type="InterPro" id="IPR005218">
    <property type="entry name" value="Diacylglycerol/lipid_kinase"/>
</dbReference>
<dbReference type="GO" id="GO:0008654">
    <property type="term" value="P:phospholipid biosynthetic process"/>
    <property type="evidence" value="ECO:0007669"/>
    <property type="project" value="UniProtKB-KW"/>
</dbReference>
<dbReference type="AlphaFoldDB" id="A0A402B340"/>
<dbReference type="EMBL" id="BIFT01000001">
    <property type="protein sequence ID" value="GCE25727.1"/>
    <property type="molecule type" value="Genomic_DNA"/>
</dbReference>
<evidence type="ECO:0000256" key="1">
    <source>
        <dbReference type="ARBA" id="ARBA00001946"/>
    </source>
</evidence>
<dbReference type="PANTHER" id="PTHR12358">
    <property type="entry name" value="SPHINGOSINE KINASE"/>
    <property type="match status" value="1"/>
</dbReference>
<comment type="caution">
    <text evidence="14">The sequence shown here is derived from an EMBL/GenBank/DDBJ whole genome shotgun (WGS) entry which is preliminary data.</text>
</comment>
<evidence type="ECO:0000256" key="11">
    <source>
        <dbReference type="ARBA" id="ARBA00023209"/>
    </source>
</evidence>
<evidence type="ECO:0000313" key="14">
    <source>
        <dbReference type="EMBL" id="GCE25727.1"/>
    </source>
</evidence>
<name>A0A402B340_9CHLR</name>
<evidence type="ECO:0000256" key="12">
    <source>
        <dbReference type="ARBA" id="ARBA00023264"/>
    </source>
</evidence>
<dbReference type="Gene3D" id="3.40.50.10330">
    <property type="entry name" value="Probable inorganic polyphosphate/atp-NAD kinase, domain 1"/>
    <property type="match status" value="1"/>
</dbReference>
<gene>
    <name evidence="14" type="ORF">KDA_12110</name>
</gene>
<comment type="similarity">
    <text evidence="2">Belongs to the diacylglycerol/lipid kinase family.</text>
</comment>
<feature type="domain" description="DAGKc" evidence="13">
    <location>
        <begin position="14"/>
        <end position="145"/>
    </location>
</feature>
<evidence type="ECO:0000256" key="6">
    <source>
        <dbReference type="ARBA" id="ARBA00022741"/>
    </source>
</evidence>
<keyword evidence="10" id="KW-0443">Lipid metabolism</keyword>
<dbReference type="InterPro" id="IPR017438">
    <property type="entry name" value="ATP-NAD_kinase_N"/>
</dbReference>
<evidence type="ECO:0000256" key="9">
    <source>
        <dbReference type="ARBA" id="ARBA00022842"/>
    </source>
</evidence>
<reference evidence="15" key="1">
    <citation type="submission" date="2018-12" db="EMBL/GenBank/DDBJ databases">
        <title>Tengunoibacter tsumagoiensis gen. nov., sp. nov., Dictyobacter kobayashii sp. nov., D. alpinus sp. nov., and D. joshuensis sp. nov. and description of Dictyobacteraceae fam. nov. within the order Ktedonobacterales isolated from Tengu-no-mugimeshi.</title>
        <authorList>
            <person name="Wang C.M."/>
            <person name="Zheng Y."/>
            <person name="Sakai Y."/>
            <person name="Toyoda A."/>
            <person name="Minakuchi Y."/>
            <person name="Abe K."/>
            <person name="Yokota A."/>
            <person name="Yabe S."/>
        </authorList>
    </citation>
    <scope>NUCLEOTIDE SEQUENCE [LARGE SCALE GENOMIC DNA]</scope>
    <source>
        <strain evidence="15">Uno16</strain>
    </source>
</reference>
<dbReference type="InterPro" id="IPR050187">
    <property type="entry name" value="Lipid_Phosphate_FormReg"/>
</dbReference>
<dbReference type="InterPro" id="IPR045540">
    <property type="entry name" value="YegS/DAGK_C"/>
</dbReference>
<dbReference type="RefSeq" id="WP_161981980.1">
    <property type="nucleotide sequence ID" value="NZ_BIFT01000001.1"/>
</dbReference>
<evidence type="ECO:0000313" key="15">
    <source>
        <dbReference type="Proteomes" id="UP000287171"/>
    </source>
</evidence>
<keyword evidence="15" id="KW-1185">Reference proteome</keyword>
<dbReference type="SMART" id="SM00046">
    <property type="entry name" value="DAGKc"/>
    <property type="match status" value="1"/>
</dbReference>
<keyword evidence="3" id="KW-0444">Lipid biosynthesis</keyword>
<proteinExistence type="inferred from homology"/>
<dbReference type="Gene3D" id="2.60.200.40">
    <property type="match status" value="1"/>
</dbReference>
<dbReference type="GO" id="GO:0005886">
    <property type="term" value="C:plasma membrane"/>
    <property type="evidence" value="ECO:0007669"/>
    <property type="project" value="TreeGrafter"/>
</dbReference>
<evidence type="ECO:0000256" key="8">
    <source>
        <dbReference type="ARBA" id="ARBA00022840"/>
    </source>
</evidence>
<dbReference type="GO" id="GO:0046872">
    <property type="term" value="F:metal ion binding"/>
    <property type="evidence" value="ECO:0007669"/>
    <property type="project" value="UniProtKB-KW"/>
</dbReference>
<evidence type="ECO:0000256" key="2">
    <source>
        <dbReference type="ARBA" id="ARBA00005983"/>
    </source>
</evidence>
<dbReference type="PANTHER" id="PTHR12358:SF106">
    <property type="entry name" value="LIPID KINASE YEGS"/>
    <property type="match status" value="1"/>
</dbReference>
<dbReference type="PROSITE" id="PS50146">
    <property type="entry name" value="DAGK"/>
    <property type="match status" value="1"/>
</dbReference>
<evidence type="ECO:0000256" key="3">
    <source>
        <dbReference type="ARBA" id="ARBA00022516"/>
    </source>
</evidence>